<name>A0A9Q0XFP0_9SAUR</name>
<dbReference type="Proteomes" id="UP001142489">
    <property type="component" value="Unassembled WGS sequence"/>
</dbReference>
<proteinExistence type="predicted"/>
<protein>
    <submittedName>
        <fullName evidence="1">Uncharacterized protein</fullName>
    </submittedName>
</protein>
<evidence type="ECO:0000313" key="2">
    <source>
        <dbReference type="Proteomes" id="UP001142489"/>
    </source>
</evidence>
<dbReference type="AlphaFoldDB" id="A0A9Q0XFP0"/>
<sequence length="188" mass="20865">MADPDYKTKEKILRDLVAPLQDVAKNIPTEEPSPSVTVDTMWKKLKLKLKSKNGGVPTVVSQTPSLTNEIITAFWKPRSDASKSVILPSDTTAIEKTTPEDHQSETSASVVYTDFPALQKQLPSDTTTAVKTKSFDQLTNGALSILVEYLKNVKKSCEMLHRSMNKPVGADVLDMICYSKPSRKHCLW</sequence>
<evidence type="ECO:0000313" key="1">
    <source>
        <dbReference type="EMBL" id="KAJ7311187.1"/>
    </source>
</evidence>
<reference evidence="1" key="1">
    <citation type="journal article" date="2023" name="DNA Res.">
        <title>Chromosome-level genome assembly of Phrynocephalus forsythii using third-generation DNA sequencing and Hi-C analysis.</title>
        <authorList>
            <person name="Qi Y."/>
            <person name="Zhao W."/>
            <person name="Zhao Y."/>
            <person name="Niu C."/>
            <person name="Cao S."/>
            <person name="Zhang Y."/>
        </authorList>
    </citation>
    <scope>NUCLEOTIDE SEQUENCE</scope>
    <source>
        <tissue evidence="1">Muscle</tissue>
    </source>
</reference>
<organism evidence="1 2">
    <name type="scientific">Phrynocephalus forsythii</name>
    <dbReference type="NCBI Taxonomy" id="171643"/>
    <lineage>
        <taxon>Eukaryota</taxon>
        <taxon>Metazoa</taxon>
        <taxon>Chordata</taxon>
        <taxon>Craniata</taxon>
        <taxon>Vertebrata</taxon>
        <taxon>Euteleostomi</taxon>
        <taxon>Lepidosauria</taxon>
        <taxon>Squamata</taxon>
        <taxon>Bifurcata</taxon>
        <taxon>Unidentata</taxon>
        <taxon>Episquamata</taxon>
        <taxon>Toxicofera</taxon>
        <taxon>Iguania</taxon>
        <taxon>Acrodonta</taxon>
        <taxon>Agamidae</taxon>
        <taxon>Agaminae</taxon>
        <taxon>Phrynocephalus</taxon>
    </lineage>
</organism>
<comment type="caution">
    <text evidence="1">The sequence shown here is derived from an EMBL/GenBank/DDBJ whole genome shotgun (WGS) entry which is preliminary data.</text>
</comment>
<gene>
    <name evidence="1" type="ORF">JRQ81_006797</name>
</gene>
<keyword evidence="2" id="KW-1185">Reference proteome</keyword>
<dbReference type="OrthoDB" id="9043291at2759"/>
<dbReference type="EMBL" id="JAPFRF010000014">
    <property type="protein sequence ID" value="KAJ7311187.1"/>
    <property type="molecule type" value="Genomic_DNA"/>
</dbReference>
<accession>A0A9Q0XFP0</accession>